<dbReference type="Proteomes" id="UP000466952">
    <property type="component" value="Unassembled WGS sequence"/>
</dbReference>
<reference evidence="1 2" key="1">
    <citation type="journal article" date="2019" name="Nat. Med.">
        <title>A library of human gut bacterial isolates paired with longitudinal multiomics data enables mechanistic microbiome research.</title>
        <authorList>
            <person name="Poyet M."/>
            <person name="Groussin M."/>
            <person name="Gibbons S.M."/>
            <person name="Avila-Pacheco J."/>
            <person name="Jiang X."/>
            <person name="Kearney S.M."/>
            <person name="Perrotta A.R."/>
            <person name="Berdy B."/>
            <person name="Zhao S."/>
            <person name="Lieberman T.D."/>
            <person name="Swanson P.K."/>
            <person name="Smith M."/>
            <person name="Roesemann S."/>
            <person name="Alexander J.E."/>
            <person name="Rich S.A."/>
            <person name="Livny J."/>
            <person name="Vlamakis H."/>
            <person name="Clish C."/>
            <person name="Bullock K."/>
            <person name="Deik A."/>
            <person name="Scott J."/>
            <person name="Pierce K.A."/>
            <person name="Xavier R.J."/>
            <person name="Alm E.J."/>
        </authorList>
    </citation>
    <scope>NUCLEOTIDE SEQUENCE [LARGE SCALE GENOMIC DNA]</scope>
    <source>
        <strain evidence="1 2">BIOML-A11</strain>
    </source>
</reference>
<dbReference type="AlphaFoldDB" id="A0A7J5HFQ8"/>
<dbReference type="RefSeq" id="WP_005837040.1">
    <property type="nucleotide sequence ID" value="NZ_JADNJE010000007.1"/>
</dbReference>
<proteinExistence type="predicted"/>
<sequence>MAEKQDIAMNQFQIVTDADYVYVEKGNNQGKIKKSDFIDIVKRYITSVRFAGGIPDSDLNSIYKNEESGISIYSISAAILNSPATYSFCINIQRSGKGDVIASQRILQIVPDDNLVNLRTGKGDGEKIVYTSWRRI</sequence>
<comment type="caution">
    <text evidence="1">The sequence shown here is derived from an EMBL/GenBank/DDBJ whole genome shotgun (WGS) entry which is preliminary data.</text>
</comment>
<protein>
    <submittedName>
        <fullName evidence="1">Uncharacterized protein</fullName>
    </submittedName>
</protein>
<name>A0A7J5HFQ8_BACUN</name>
<organism evidence="1 2">
    <name type="scientific">Bacteroides uniformis</name>
    <dbReference type="NCBI Taxonomy" id="820"/>
    <lineage>
        <taxon>Bacteria</taxon>
        <taxon>Pseudomonadati</taxon>
        <taxon>Bacteroidota</taxon>
        <taxon>Bacteroidia</taxon>
        <taxon>Bacteroidales</taxon>
        <taxon>Bacteroidaceae</taxon>
        <taxon>Bacteroides</taxon>
    </lineage>
</organism>
<gene>
    <name evidence="1" type="ORF">GAP55_21195</name>
</gene>
<accession>A0A7J5HFQ8</accession>
<dbReference type="EMBL" id="WCTR01000023">
    <property type="protein sequence ID" value="KAB4208657.1"/>
    <property type="molecule type" value="Genomic_DNA"/>
</dbReference>
<dbReference type="GeneID" id="29793786"/>
<evidence type="ECO:0000313" key="1">
    <source>
        <dbReference type="EMBL" id="KAB4208657.1"/>
    </source>
</evidence>
<evidence type="ECO:0000313" key="2">
    <source>
        <dbReference type="Proteomes" id="UP000466952"/>
    </source>
</evidence>